<evidence type="ECO:0000313" key="9">
    <source>
        <dbReference type="EMBL" id="RVW87803.1"/>
    </source>
</evidence>
<feature type="domain" description="AP2/ERF" evidence="8">
    <location>
        <begin position="98"/>
        <end position="155"/>
    </location>
</feature>
<proteinExistence type="inferred from homology"/>
<comment type="similarity">
    <text evidence="7">Belongs to the AP2/ERF transcription factor family. ERF subfamily.</text>
</comment>
<evidence type="ECO:0000256" key="3">
    <source>
        <dbReference type="ARBA" id="ARBA00023125"/>
    </source>
</evidence>
<keyword evidence="3" id="KW-0238">DNA-binding</keyword>
<evidence type="ECO:0000256" key="7">
    <source>
        <dbReference type="ARBA" id="ARBA00024343"/>
    </source>
</evidence>
<dbReference type="PRINTS" id="PR00367">
    <property type="entry name" value="ETHRSPELEMNT"/>
</dbReference>
<evidence type="ECO:0000256" key="1">
    <source>
        <dbReference type="ARBA" id="ARBA00004123"/>
    </source>
</evidence>
<evidence type="ECO:0000256" key="2">
    <source>
        <dbReference type="ARBA" id="ARBA00023015"/>
    </source>
</evidence>
<comment type="subcellular location">
    <subcellularLocation>
        <location evidence="1">Nucleus</location>
    </subcellularLocation>
</comment>
<reference evidence="9 10" key="1">
    <citation type="journal article" date="2018" name="PLoS Genet.">
        <title>Population sequencing reveals clonal diversity and ancestral inbreeding in the grapevine cultivar Chardonnay.</title>
        <authorList>
            <person name="Roach M.J."/>
            <person name="Johnson D.L."/>
            <person name="Bohlmann J."/>
            <person name="van Vuuren H.J."/>
            <person name="Jones S.J."/>
            <person name="Pretorius I.S."/>
            <person name="Schmidt S.A."/>
            <person name="Borneman A.R."/>
        </authorList>
    </citation>
    <scope>NUCLEOTIDE SEQUENCE [LARGE SCALE GENOMIC DNA]</scope>
    <source>
        <strain evidence="10">cv. Chardonnay</strain>
        <tissue evidence="9">Leaf</tissue>
    </source>
</reference>
<dbReference type="CDD" id="cd00018">
    <property type="entry name" value="AP2"/>
    <property type="match status" value="1"/>
</dbReference>
<accession>A0A438HTK5</accession>
<evidence type="ECO:0000256" key="4">
    <source>
        <dbReference type="ARBA" id="ARBA00023159"/>
    </source>
</evidence>
<evidence type="ECO:0000259" key="8">
    <source>
        <dbReference type="PROSITE" id="PS51032"/>
    </source>
</evidence>
<dbReference type="PROSITE" id="PS51032">
    <property type="entry name" value="AP2_ERF"/>
    <property type="match status" value="1"/>
</dbReference>
<organism evidence="9 10">
    <name type="scientific">Vitis vinifera</name>
    <name type="common">Grape</name>
    <dbReference type="NCBI Taxonomy" id="29760"/>
    <lineage>
        <taxon>Eukaryota</taxon>
        <taxon>Viridiplantae</taxon>
        <taxon>Streptophyta</taxon>
        <taxon>Embryophyta</taxon>
        <taxon>Tracheophyta</taxon>
        <taxon>Spermatophyta</taxon>
        <taxon>Magnoliopsida</taxon>
        <taxon>eudicotyledons</taxon>
        <taxon>Gunneridae</taxon>
        <taxon>Pentapetalae</taxon>
        <taxon>rosids</taxon>
        <taxon>Vitales</taxon>
        <taxon>Vitaceae</taxon>
        <taxon>Viteae</taxon>
        <taxon>Vitis</taxon>
    </lineage>
</organism>
<dbReference type="SUPFAM" id="SSF54171">
    <property type="entry name" value="DNA-binding domain"/>
    <property type="match status" value="1"/>
</dbReference>
<name>A0A438HTK5_VITVI</name>
<keyword evidence="4" id="KW-0010">Activator</keyword>
<dbReference type="Pfam" id="PF00847">
    <property type="entry name" value="AP2"/>
    <property type="match status" value="1"/>
</dbReference>
<evidence type="ECO:0000256" key="6">
    <source>
        <dbReference type="ARBA" id="ARBA00023242"/>
    </source>
</evidence>
<keyword evidence="5" id="KW-0804">Transcription</keyword>
<keyword evidence="2" id="KW-0805">Transcription regulation</keyword>
<dbReference type="FunFam" id="3.30.730.10:FF:000001">
    <property type="entry name" value="Ethylene-responsive transcription factor 2"/>
    <property type="match status" value="1"/>
</dbReference>
<dbReference type="PANTHER" id="PTHR31985:SF259">
    <property type="entry name" value="DEHYDRATION-RESPONSIVE ELEMENT-BINDING PROTEIN 3"/>
    <property type="match status" value="1"/>
</dbReference>
<dbReference type="GO" id="GO:0005634">
    <property type="term" value="C:nucleus"/>
    <property type="evidence" value="ECO:0007669"/>
    <property type="project" value="UniProtKB-SubCell"/>
</dbReference>
<dbReference type="AlphaFoldDB" id="A0A438HTK5"/>
<protein>
    <submittedName>
        <fullName evidence="9">Ethylene-responsive transcription factor ERF043</fullName>
    </submittedName>
</protein>
<dbReference type="InterPro" id="IPR036955">
    <property type="entry name" value="AP2/ERF_dom_sf"/>
</dbReference>
<dbReference type="InterPro" id="IPR051032">
    <property type="entry name" value="AP2/ERF_TF_ERF_subfamily"/>
</dbReference>
<dbReference type="GO" id="GO:0003677">
    <property type="term" value="F:DNA binding"/>
    <property type="evidence" value="ECO:0007669"/>
    <property type="project" value="UniProtKB-KW"/>
</dbReference>
<sequence>MAGSPQATNELKPPFIWDIQFETKLSYGVDNGQKFVPHQPSPQSQFIGRCHTAWKKGKVPLPVTVQQGTRGNQVVRTSSKSGKEVKDGTRVNDGKGRAYRGVRMRNWGKWVSEIREPKKNSKIWLGTFPNAEMAALAHDVASLSLKGHTAYLNFPELAQGLPRPTTASPKDIRAAAVKAATLHYPRSHEPHQAALMGPYSSGPSVRSNILQESSTSPITEDDDAFLDLPDLFPELPDPFLDVSHLELAGTEPIITRYEPRGFAWLVNGMDISIAI</sequence>
<evidence type="ECO:0000313" key="10">
    <source>
        <dbReference type="Proteomes" id="UP000288805"/>
    </source>
</evidence>
<dbReference type="InterPro" id="IPR001471">
    <property type="entry name" value="AP2/ERF_dom"/>
</dbReference>
<dbReference type="Gene3D" id="3.30.730.10">
    <property type="entry name" value="AP2/ERF domain"/>
    <property type="match status" value="1"/>
</dbReference>
<comment type="caution">
    <text evidence="9">The sequence shown here is derived from an EMBL/GenBank/DDBJ whole genome shotgun (WGS) entry which is preliminary data.</text>
</comment>
<evidence type="ECO:0000256" key="5">
    <source>
        <dbReference type="ARBA" id="ARBA00023163"/>
    </source>
</evidence>
<dbReference type="Proteomes" id="UP000288805">
    <property type="component" value="Unassembled WGS sequence"/>
</dbReference>
<dbReference type="SMART" id="SM00380">
    <property type="entry name" value="AP2"/>
    <property type="match status" value="1"/>
</dbReference>
<keyword evidence="6" id="KW-0539">Nucleus</keyword>
<dbReference type="PANTHER" id="PTHR31985">
    <property type="entry name" value="ETHYLENE-RESPONSIVE TRANSCRIPTION FACTOR ERF042-RELATED"/>
    <property type="match status" value="1"/>
</dbReference>
<dbReference type="GO" id="GO:0003700">
    <property type="term" value="F:DNA-binding transcription factor activity"/>
    <property type="evidence" value="ECO:0007669"/>
    <property type="project" value="InterPro"/>
</dbReference>
<gene>
    <name evidence="9" type="primary">ERF043_1</name>
    <name evidence="9" type="ORF">CK203_044022</name>
</gene>
<dbReference type="EMBL" id="QGNW01000180">
    <property type="protein sequence ID" value="RVW87803.1"/>
    <property type="molecule type" value="Genomic_DNA"/>
</dbReference>
<dbReference type="InterPro" id="IPR016177">
    <property type="entry name" value="DNA-bd_dom_sf"/>
</dbReference>